<evidence type="ECO:0000259" key="3">
    <source>
        <dbReference type="Pfam" id="PF04213"/>
    </source>
</evidence>
<dbReference type="EMBL" id="LJGT01000041">
    <property type="protein sequence ID" value="OEU86135.1"/>
    <property type="molecule type" value="Genomic_DNA"/>
</dbReference>
<reference evidence="4 5" key="1">
    <citation type="journal article" date="2016" name="Front. Microbiol.">
        <title>Comparative Genomics Analysis of Streptomyces Species Reveals Their Adaptation to the Marine Environment and Their Diversity at the Genomic Level.</title>
        <authorList>
            <person name="Tian X."/>
            <person name="Zhang Z."/>
            <person name="Yang T."/>
            <person name="Chen M."/>
            <person name="Li J."/>
            <person name="Chen F."/>
            <person name="Yang J."/>
            <person name="Li W."/>
            <person name="Zhang B."/>
            <person name="Zhang Z."/>
            <person name="Wu J."/>
            <person name="Zhang C."/>
            <person name="Long L."/>
            <person name="Xiao J."/>
        </authorList>
    </citation>
    <scope>NUCLEOTIDE SEQUENCE [LARGE SCALE GENOMIC DNA]</scope>
    <source>
        <strain evidence="4 5">SCSIO 10390</strain>
    </source>
</reference>
<accession>A0A1E7JI30</accession>
<sequence length="536" mass="51805">MTVNSRSPHGRSRGGTIALAAATATVLGATALALPAYAATGADSRPGAAGPAAGPAAEPVPLTDGTLDWGIKKSFRDYITGPIADGTITVADGASTNSDGTFRFTGGEGTYDMDKHAVSTAFQGSVHLYGHHGALDIELSDFKLTTEGEDGSLSADVAKGTGESGTEEAKDVQEDVQLAALDLSDVEPGTGEDGAMTFADIPATLTADGSAAFEGYYKEGEKLDAATLNVHTGGGPGGSGGSAGNGTSGGSDSGGSDSGGTGGPATTAGTGGSSAGSGSGNPAAGTIVDGNLDWGVKKSFREYVTGPIADGKVNLSGGAESTSGGYRFPKGGGEAGSGSLNASFQGGVRFLGHEEGGSYSLDLTFSNLRVKAAGTKGTLVSDVRSKDRESGKVTTHKALSVASLKLKAGALDPVEDVVTVKKAPATLTADGSEAFGGFYKPGDKLDPVTAAVSLDENASLPGADSDGGEGSGSGSGPGSAGGGGSVGGGGDGGTLASSGSGLPSGALLGGAALLASLGGGALYAARHRTRAVPGNS</sequence>
<feature type="region of interest" description="Disordered" evidence="1">
    <location>
        <begin position="43"/>
        <end position="62"/>
    </location>
</feature>
<feature type="chain" id="PRO_5009195642" description="Htaa domain-containing protein" evidence="2">
    <location>
        <begin position="39"/>
        <end position="536"/>
    </location>
</feature>
<dbReference type="Pfam" id="PF04213">
    <property type="entry name" value="HtaA"/>
    <property type="match status" value="2"/>
</dbReference>
<feature type="compositionally biased region" description="Low complexity" evidence="1">
    <location>
        <begin position="43"/>
        <end position="57"/>
    </location>
</feature>
<name>A0A1E7JI30_9ACTN</name>
<keyword evidence="5" id="KW-1185">Reference proteome</keyword>
<dbReference type="InterPro" id="IPR007331">
    <property type="entry name" value="Htaa"/>
</dbReference>
<evidence type="ECO:0000256" key="2">
    <source>
        <dbReference type="SAM" id="SignalP"/>
    </source>
</evidence>
<comment type="caution">
    <text evidence="4">The sequence shown here is derived from an EMBL/GenBank/DDBJ whole genome shotgun (WGS) entry which is preliminary data.</text>
</comment>
<feature type="region of interest" description="Disordered" evidence="1">
    <location>
        <begin position="228"/>
        <end position="284"/>
    </location>
</feature>
<dbReference type="Proteomes" id="UP000176087">
    <property type="component" value="Unassembled WGS sequence"/>
</dbReference>
<organism evidence="4 5">
    <name type="scientific">Streptomyces abyssalis</name>
    <dbReference type="NCBI Taxonomy" id="933944"/>
    <lineage>
        <taxon>Bacteria</taxon>
        <taxon>Bacillati</taxon>
        <taxon>Actinomycetota</taxon>
        <taxon>Actinomycetes</taxon>
        <taxon>Kitasatosporales</taxon>
        <taxon>Streptomycetaceae</taxon>
        <taxon>Streptomyces</taxon>
    </lineage>
</organism>
<keyword evidence="2" id="KW-0732">Signal</keyword>
<feature type="domain" description="Htaa" evidence="3">
    <location>
        <begin position="64"/>
        <end position="228"/>
    </location>
</feature>
<gene>
    <name evidence="4" type="ORF">AN215_27955</name>
</gene>
<dbReference type="STRING" id="933944.AN215_27955"/>
<dbReference type="PATRIC" id="fig|933944.5.peg.3674"/>
<dbReference type="AlphaFoldDB" id="A0A1E7JI30"/>
<feature type="compositionally biased region" description="Gly residues" evidence="1">
    <location>
        <begin position="232"/>
        <end position="279"/>
    </location>
</feature>
<evidence type="ECO:0000313" key="4">
    <source>
        <dbReference type="EMBL" id="OEU86135.1"/>
    </source>
</evidence>
<dbReference type="OrthoDB" id="7210788at2"/>
<proteinExistence type="predicted"/>
<evidence type="ECO:0000313" key="5">
    <source>
        <dbReference type="Proteomes" id="UP000176087"/>
    </source>
</evidence>
<feature type="compositionally biased region" description="Gly residues" evidence="1">
    <location>
        <begin position="468"/>
        <end position="493"/>
    </location>
</feature>
<dbReference type="RefSeq" id="WP_070010450.1">
    <property type="nucleotide sequence ID" value="NZ_LJGS01000039.1"/>
</dbReference>
<feature type="signal peptide" evidence="2">
    <location>
        <begin position="1"/>
        <end position="38"/>
    </location>
</feature>
<evidence type="ECO:0000256" key="1">
    <source>
        <dbReference type="SAM" id="MobiDB-lite"/>
    </source>
</evidence>
<feature type="domain" description="Htaa" evidence="3">
    <location>
        <begin position="289"/>
        <end position="450"/>
    </location>
</feature>
<feature type="region of interest" description="Disordered" evidence="1">
    <location>
        <begin position="457"/>
        <end position="501"/>
    </location>
</feature>
<protein>
    <recommendedName>
        <fullName evidence="3">Htaa domain-containing protein</fullName>
    </recommendedName>
</protein>